<evidence type="ECO:0000313" key="1">
    <source>
        <dbReference type="EMBL" id="KIJ45553.1"/>
    </source>
</evidence>
<dbReference type="Gene3D" id="3.30.465.10">
    <property type="match status" value="1"/>
</dbReference>
<dbReference type="Proteomes" id="UP000054279">
    <property type="component" value="Unassembled WGS sequence"/>
</dbReference>
<gene>
    <name evidence="1" type="ORF">M422DRAFT_46615</name>
</gene>
<proteinExistence type="predicted"/>
<dbReference type="InterPro" id="IPR016169">
    <property type="entry name" value="FAD-bd_PCMH_sub2"/>
</dbReference>
<name>A0A0C9URR6_SPHS4</name>
<accession>A0A0C9URR6</accession>
<dbReference type="OrthoDB" id="415825at2759"/>
<dbReference type="AlphaFoldDB" id="A0A0C9URR6"/>
<dbReference type="EMBL" id="KN837111">
    <property type="protein sequence ID" value="KIJ45553.1"/>
    <property type="molecule type" value="Genomic_DNA"/>
</dbReference>
<dbReference type="HOGENOM" id="CLU_2074628_0_0_1"/>
<protein>
    <submittedName>
        <fullName evidence="1">Uncharacterized protein</fullName>
    </submittedName>
</protein>
<sequence length="118" mass="13511">MNSRRSFGLMRISSISRQSNLKSLLPRVQYDRDPGLFHIGPGQSSRNLYEKVKSLSGYPLASHHRMAKKDDELMTALRGAEWNVGVVTEFVVRAYPKPEQIFAVFMFYPISQFQAISE</sequence>
<keyword evidence="2" id="KW-1185">Reference proteome</keyword>
<organism evidence="1 2">
    <name type="scientific">Sphaerobolus stellatus (strain SS14)</name>
    <dbReference type="NCBI Taxonomy" id="990650"/>
    <lineage>
        <taxon>Eukaryota</taxon>
        <taxon>Fungi</taxon>
        <taxon>Dikarya</taxon>
        <taxon>Basidiomycota</taxon>
        <taxon>Agaricomycotina</taxon>
        <taxon>Agaricomycetes</taxon>
        <taxon>Phallomycetidae</taxon>
        <taxon>Geastrales</taxon>
        <taxon>Sphaerobolaceae</taxon>
        <taxon>Sphaerobolus</taxon>
    </lineage>
</organism>
<reference evidence="1 2" key="1">
    <citation type="submission" date="2014-06" db="EMBL/GenBank/DDBJ databases">
        <title>Evolutionary Origins and Diversification of the Mycorrhizal Mutualists.</title>
        <authorList>
            <consortium name="DOE Joint Genome Institute"/>
            <consortium name="Mycorrhizal Genomics Consortium"/>
            <person name="Kohler A."/>
            <person name="Kuo A."/>
            <person name="Nagy L.G."/>
            <person name="Floudas D."/>
            <person name="Copeland A."/>
            <person name="Barry K.W."/>
            <person name="Cichocki N."/>
            <person name="Veneault-Fourrey C."/>
            <person name="LaButti K."/>
            <person name="Lindquist E.A."/>
            <person name="Lipzen A."/>
            <person name="Lundell T."/>
            <person name="Morin E."/>
            <person name="Murat C."/>
            <person name="Riley R."/>
            <person name="Ohm R."/>
            <person name="Sun H."/>
            <person name="Tunlid A."/>
            <person name="Henrissat B."/>
            <person name="Grigoriev I.V."/>
            <person name="Hibbett D.S."/>
            <person name="Martin F."/>
        </authorList>
    </citation>
    <scope>NUCLEOTIDE SEQUENCE [LARGE SCALE GENOMIC DNA]</scope>
    <source>
        <strain evidence="1 2">SS14</strain>
    </source>
</reference>
<dbReference type="Gene3D" id="3.40.462.20">
    <property type="match status" value="1"/>
</dbReference>
<evidence type="ECO:0000313" key="2">
    <source>
        <dbReference type="Proteomes" id="UP000054279"/>
    </source>
</evidence>